<dbReference type="PROSITE" id="PS00839">
    <property type="entry name" value="SUMT_1"/>
    <property type="match status" value="1"/>
</dbReference>
<keyword evidence="8 16" id="KW-0560">Oxidoreductase</keyword>
<evidence type="ECO:0000256" key="13">
    <source>
        <dbReference type="ARBA" id="ARBA00025705"/>
    </source>
</evidence>
<feature type="active site" description="Proton acceptor" evidence="16 17">
    <location>
        <position position="248"/>
    </location>
</feature>
<comment type="similarity">
    <text evidence="16">In the N-terminal section; belongs to the precorrin-2 dehydrogenase / sirohydrochlorin ferrochelatase family.</text>
</comment>
<reference evidence="22 23" key="1">
    <citation type="submission" date="2016-01" db="EMBL/GenBank/DDBJ databases">
        <authorList>
            <person name="Oliw E.H."/>
        </authorList>
    </citation>
    <scope>NUCLEOTIDE SEQUENCE [LARGE SCALE GENOMIC DNA]</scope>
    <source>
        <strain evidence="22 23">FRB97</strain>
    </source>
</reference>
<keyword evidence="10 16" id="KW-0456">Lyase</keyword>
<dbReference type="FunFam" id="3.40.1010.10:FF:000001">
    <property type="entry name" value="Siroheme synthase"/>
    <property type="match status" value="1"/>
</dbReference>
<comment type="pathway">
    <text evidence="16">Porphyrin-containing compound metabolism; siroheme biosynthesis; siroheme from sirohydrochlorin: step 1/1.</text>
</comment>
<comment type="catalytic activity">
    <reaction evidence="16">
        <text>siroheme + 2 H(+) = sirohydrochlorin + Fe(2+)</text>
        <dbReference type="Rhea" id="RHEA:24360"/>
        <dbReference type="ChEBI" id="CHEBI:15378"/>
        <dbReference type="ChEBI" id="CHEBI:29033"/>
        <dbReference type="ChEBI" id="CHEBI:58351"/>
        <dbReference type="ChEBI" id="CHEBI:60052"/>
        <dbReference type="EC" id="4.99.1.4"/>
    </reaction>
</comment>
<keyword evidence="7 16" id="KW-0949">S-adenosyl-L-methionine</keyword>
<dbReference type="OrthoDB" id="9815856at2"/>
<evidence type="ECO:0000256" key="12">
    <source>
        <dbReference type="ARBA" id="ARBA00023268"/>
    </source>
</evidence>
<dbReference type="PANTHER" id="PTHR45790">
    <property type="entry name" value="SIROHEME SYNTHASE-RELATED"/>
    <property type="match status" value="1"/>
</dbReference>
<dbReference type="InterPro" id="IPR028281">
    <property type="entry name" value="Sirohaem_synthase_central"/>
</dbReference>
<dbReference type="RefSeq" id="WP_095846756.1">
    <property type="nucleotide sequence ID" value="NZ_CP014136.1"/>
</dbReference>
<feature type="domain" description="Siroheme synthase central" evidence="21">
    <location>
        <begin position="119"/>
        <end position="146"/>
    </location>
</feature>
<dbReference type="PROSITE" id="PS00840">
    <property type="entry name" value="SUMT_2"/>
    <property type="match status" value="1"/>
</dbReference>
<dbReference type="PANTHER" id="PTHR45790:SF1">
    <property type="entry name" value="SIROHEME SYNTHASE"/>
    <property type="match status" value="1"/>
</dbReference>
<name>A0A250B2H3_9GAMM</name>
<dbReference type="Gene3D" id="3.30.160.110">
    <property type="entry name" value="Siroheme synthase, domain 2"/>
    <property type="match status" value="1"/>
</dbReference>
<feature type="region of interest" description="Uroporphyrinogen-III C-methyltransferase" evidence="16">
    <location>
        <begin position="216"/>
        <end position="476"/>
    </location>
</feature>
<evidence type="ECO:0000256" key="2">
    <source>
        <dbReference type="ARBA" id="ARBA00005879"/>
    </source>
</evidence>
<feature type="region of interest" description="Precorrin-2 dehydrogenase / sirohydrochlorin ferrochelatase" evidence="16">
    <location>
        <begin position="1"/>
        <end position="204"/>
    </location>
</feature>
<dbReference type="FunFam" id="3.40.50.720:FF:000092">
    <property type="entry name" value="Siroheme synthase"/>
    <property type="match status" value="1"/>
</dbReference>
<evidence type="ECO:0000259" key="19">
    <source>
        <dbReference type="Pfam" id="PF00590"/>
    </source>
</evidence>
<evidence type="ECO:0000256" key="4">
    <source>
        <dbReference type="ARBA" id="ARBA00022573"/>
    </source>
</evidence>
<comment type="pathway">
    <text evidence="1 16">Porphyrin-containing compound metabolism; siroheme biosynthesis; sirohydrochlorin from precorrin-2: step 1/1.</text>
</comment>
<evidence type="ECO:0000256" key="7">
    <source>
        <dbReference type="ARBA" id="ARBA00022691"/>
    </source>
</evidence>
<dbReference type="UniPathway" id="UPA00262">
    <property type="reaction ID" value="UER00211"/>
</dbReference>
<keyword evidence="4 16" id="KW-0169">Cobalamin biosynthesis</keyword>
<dbReference type="KEGG" id="gqu:AWC35_12870"/>
<evidence type="ECO:0000256" key="8">
    <source>
        <dbReference type="ARBA" id="ARBA00023002"/>
    </source>
</evidence>
<dbReference type="InterPro" id="IPR003043">
    <property type="entry name" value="Uropor_MeTrfase_CS"/>
</dbReference>
<dbReference type="InterPro" id="IPR036291">
    <property type="entry name" value="NAD(P)-bd_dom_sf"/>
</dbReference>
<dbReference type="Pfam" id="PF10414">
    <property type="entry name" value="CysG_dimeriser"/>
    <property type="match status" value="1"/>
</dbReference>
<comment type="similarity">
    <text evidence="2 18">Belongs to the precorrin methyltransferase family.</text>
</comment>
<feature type="binding site" evidence="16">
    <location>
        <position position="306"/>
    </location>
    <ligand>
        <name>S-adenosyl-L-methionine</name>
        <dbReference type="ChEBI" id="CHEBI:59789"/>
    </ligand>
</feature>
<dbReference type="EC" id="1.3.1.76" evidence="16"/>
<evidence type="ECO:0000256" key="10">
    <source>
        <dbReference type="ARBA" id="ARBA00023239"/>
    </source>
</evidence>
<dbReference type="SUPFAM" id="SSF51735">
    <property type="entry name" value="NAD(P)-binding Rossmann-fold domains"/>
    <property type="match status" value="1"/>
</dbReference>
<keyword evidence="9 16" id="KW-0520">NAD</keyword>
<evidence type="ECO:0000313" key="23">
    <source>
        <dbReference type="Proteomes" id="UP000217182"/>
    </source>
</evidence>
<evidence type="ECO:0000313" key="22">
    <source>
        <dbReference type="EMBL" id="ATA20152.1"/>
    </source>
</evidence>
<dbReference type="InterPro" id="IPR014776">
    <property type="entry name" value="4pyrrole_Mease_sub2"/>
</dbReference>
<dbReference type="SUPFAM" id="SSF53790">
    <property type="entry name" value="Tetrapyrrole methylase"/>
    <property type="match status" value="1"/>
</dbReference>
<dbReference type="Gene3D" id="3.40.50.720">
    <property type="entry name" value="NAD(P)-binding Rossmann-like Domain"/>
    <property type="match status" value="1"/>
</dbReference>
<keyword evidence="12 16" id="KW-0511">Multifunctional enzyme</keyword>
<evidence type="ECO:0000259" key="20">
    <source>
        <dbReference type="Pfam" id="PF10414"/>
    </source>
</evidence>
<comment type="catalytic activity">
    <reaction evidence="14 16">
        <text>precorrin-2 + NAD(+) = sirohydrochlorin + NADH + 2 H(+)</text>
        <dbReference type="Rhea" id="RHEA:15613"/>
        <dbReference type="ChEBI" id="CHEBI:15378"/>
        <dbReference type="ChEBI" id="CHEBI:57540"/>
        <dbReference type="ChEBI" id="CHEBI:57945"/>
        <dbReference type="ChEBI" id="CHEBI:58351"/>
        <dbReference type="ChEBI" id="CHEBI:58827"/>
        <dbReference type="EC" id="1.3.1.76"/>
    </reaction>
</comment>
<dbReference type="EC" id="2.1.1.107" evidence="16"/>
<keyword evidence="6 16" id="KW-0808">Transferase</keyword>
<dbReference type="InterPro" id="IPR012409">
    <property type="entry name" value="Sirohaem_synth"/>
</dbReference>
<dbReference type="NCBIfam" id="NF007922">
    <property type="entry name" value="PRK10637.1"/>
    <property type="match status" value="1"/>
</dbReference>
<evidence type="ECO:0000256" key="14">
    <source>
        <dbReference type="ARBA" id="ARBA00047561"/>
    </source>
</evidence>
<comment type="function">
    <text evidence="16">Multifunctional enzyme that catalyzes the SAM-dependent methylations of uroporphyrinogen III at position C-2 and C-7 to form precorrin-2 via precorrin-1. Then it catalyzes the NAD-dependent ring dehydrogenation of precorrin-2 to yield sirohydrochlorin. Finally, it catalyzes the ferrochelation of sirohydrochlorin to yield siroheme.</text>
</comment>
<evidence type="ECO:0000256" key="16">
    <source>
        <dbReference type="HAMAP-Rule" id="MF_01646"/>
    </source>
</evidence>
<dbReference type="AlphaFoldDB" id="A0A250B2H3"/>
<evidence type="ECO:0000256" key="17">
    <source>
        <dbReference type="PIRSR" id="PIRSR036426-1"/>
    </source>
</evidence>
<dbReference type="InterPro" id="IPR035996">
    <property type="entry name" value="4pyrrol_Methylase_sf"/>
</dbReference>
<feature type="binding site" evidence="16">
    <location>
        <begin position="301"/>
        <end position="303"/>
    </location>
    <ligand>
        <name>S-adenosyl-L-methionine</name>
        <dbReference type="ChEBI" id="CHEBI:59789"/>
    </ligand>
</feature>
<feature type="binding site" evidence="16">
    <location>
        <begin position="43"/>
        <end position="44"/>
    </location>
    <ligand>
        <name>NAD(+)</name>
        <dbReference type="ChEBI" id="CHEBI:57540"/>
    </ligand>
</feature>
<keyword evidence="11 16" id="KW-0627">Porphyrin biosynthesis</keyword>
<feature type="binding site" evidence="16">
    <location>
        <begin position="331"/>
        <end position="332"/>
    </location>
    <ligand>
        <name>S-adenosyl-L-methionine</name>
        <dbReference type="ChEBI" id="CHEBI:59789"/>
    </ligand>
</feature>
<comment type="pathway">
    <text evidence="16">Cofactor biosynthesis; adenosylcobalamin biosynthesis; sirohydrochlorin from precorrin-2: step 1/1.</text>
</comment>
<evidence type="ECO:0000259" key="21">
    <source>
        <dbReference type="Pfam" id="PF14824"/>
    </source>
</evidence>
<dbReference type="SUPFAM" id="SSF75615">
    <property type="entry name" value="Siroheme synthase middle domains-like"/>
    <property type="match status" value="1"/>
</dbReference>
<dbReference type="Pfam" id="PF14824">
    <property type="entry name" value="Sirohm_synth_M"/>
    <property type="match status" value="1"/>
</dbReference>
<accession>A0A250B2H3</accession>
<feature type="domain" description="Tetrapyrrole methylase" evidence="19">
    <location>
        <begin position="218"/>
        <end position="427"/>
    </location>
</feature>
<feature type="binding site" evidence="16">
    <location>
        <begin position="22"/>
        <end position="23"/>
    </location>
    <ligand>
        <name>NAD(+)</name>
        <dbReference type="ChEBI" id="CHEBI:57540"/>
    </ligand>
</feature>
<dbReference type="InterPro" id="IPR000878">
    <property type="entry name" value="4pyrrol_Mease"/>
</dbReference>
<protein>
    <recommendedName>
        <fullName evidence="16">Siroheme synthase</fullName>
    </recommendedName>
    <domain>
        <recommendedName>
            <fullName evidence="16">Uroporphyrinogen-III C-methyltransferase</fullName>
            <shortName evidence="16">Urogen III methylase</shortName>
            <ecNumber evidence="16">2.1.1.107</ecNumber>
        </recommendedName>
        <alternativeName>
            <fullName evidence="16">SUMT</fullName>
        </alternativeName>
        <alternativeName>
            <fullName evidence="16">Uroporphyrinogen III methylase</fullName>
            <shortName evidence="16">UROM</shortName>
        </alternativeName>
    </domain>
    <domain>
        <recommendedName>
            <fullName evidence="16">Precorrin-2 dehydrogenase</fullName>
            <ecNumber evidence="16">1.3.1.76</ecNumber>
        </recommendedName>
    </domain>
    <domain>
        <recommendedName>
            <fullName evidence="16">Sirohydrochlorin ferrochelatase</fullName>
            <ecNumber evidence="16">4.99.1.4</ecNumber>
        </recommendedName>
    </domain>
</protein>
<comment type="similarity">
    <text evidence="16">In the C-terminal section; belongs to the precorrin methyltransferase family.</text>
</comment>
<comment type="pathway">
    <text evidence="13 16">Porphyrin-containing compound metabolism; siroheme biosynthesis; precorrin-2 from uroporphyrinogen III: step 1/1.</text>
</comment>
<dbReference type="Pfam" id="PF13241">
    <property type="entry name" value="NAD_binding_7"/>
    <property type="match status" value="1"/>
</dbReference>
<dbReference type="GO" id="GO:0019354">
    <property type="term" value="P:siroheme biosynthetic process"/>
    <property type="evidence" value="ECO:0007669"/>
    <property type="project" value="UniProtKB-UniRule"/>
</dbReference>
<dbReference type="InterPro" id="IPR006367">
    <property type="entry name" value="Sirohaem_synthase_N"/>
</dbReference>
<feature type="domain" description="Sirohaem synthase dimerisation" evidence="20">
    <location>
        <begin position="150"/>
        <end position="207"/>
    </location>
</feature>
<dbReference type="InterPro" id="IPR050161">
    <property type="entry name" value="Siro_Cobalamin_biosynth"/>
</dbReference>
<feature type="active site" description="Proton donor" evidence="16 17">
    <location>
        <position position="270"/>
    </location>
</feature>
<dbReference type="GO" id="GO:0032259">
    <property type="term" value="P:methylation"/>
    <property type="evidence" value="ECO:0007669"/>
    <property type="project" value="UniProtKB-KW"/>
</dbReference>
<dbReference type="GO" id="GO:0051266">
    <property type="term" value="F:sirohydrochlorin ferrochelatase activity"/>
    <property type="evidence" value="ECO:0007669"/>
    <property type="project" value="UniProtKB-EC"/>
</dbReference>
<evidence type="ECO:0000256" key="3">
    <source>
        <dbReference type="ARBA" id="ARBA00022553"/>
    </source>
</evidence>
<dbReference type="InterPro" id="IPR006366">
    <property type="entry name" value="CobA/CysG_C"/>
</dbReference>
<dbReference type="FunFam" id="3.30.160.110:FF:000001">
    <property type="entry name" value="Siroheme synthase"/>
    <property type="match status" value="1"/>
</dbReference>
<dbReference type="NCBIfam" id="NF004790">
    <property type="entry name" value="PRK06136.1"/>
    <property type="match status" value="1"/>
</dbReference>
<dbReference type="NCBIfam" id="TIGR01469">
    <property type="entry name" value="cobA_cysG_Cterm"/>
    <property type="match status" value="1"/>
</dbReference>
<gene>
    <name evidence="16 22" type="primary">cysG</name>
    <name evidence="22" type="ORF">AWC35_12870</name>
</gene>
<dbReference type="Gene3D" id="3.40.1010.10">
    <property type="entry name" value="Cobalt-precorrin-4 Transmethylase, Domain 1"/>
    <property type="match status" value="1"/>
</dbReference>
<dbReference type="EMBL" id="CP014136">
    <property type="protein sequence ID" value="ATA20152.1"/>
    <property type="molecule type" value="Genomic_DNA"/>
</dbReference>
<keyword evidence="3 16" id="KW-0597">Phosphoprotein</keyword>
<evidence type="ECO:0000256" key="15">
    <source>
        <dbReference type="ARBA" id="ARBA00060548"/>
    </source>
</evidence>
<dbReference type="Gene3D" id="1.10.8.210">
    <property type="entry name" value="Sirohaem synthase, dimerisation domain"/>
    <property type="match status" value="1"/>
</dbReference>
<dbReference type="GO" id="GO:0004851">
    <property type="term" value="F:uroporphyrin-III C-methyltransferase activity"/>
    <property type="evidence" value="ECO:0007669"/>
    <property type="project" value="UniProtKB-UniRule"/>
</dbReference>
<dbReference type="UniPathway" id="UPA00148">
    <property type="reaction ID" value="UER00211"/>
</dbReference>
<comment type="catalytic activity">
    <reaction evidence="16">
        <text>uroporphyrinogen III + 2 S-adenosyl-L-methionine = precorrin-2 + 2 S-adenosyl-L-homocysteine + H(+)</text>
        <dbReference type="Rhea" id="RHEA:32459"/>
        <dbReference type="ChEBI" id="CHEBI:15378"/>
        <dbReference type="ChEBI" id="CHEBI:57308"/>
        <dbReference type="ChEBI" id="CHEBI:57856"/>
        <dbReference type="ChEBI" id="CHEBI:58827"/>
        <dbReference type="ChEBI" id="CHEBI:59789"/>
        <dbReference type="EC" id="2.1.1.107"/>
    </reaction>
</comment>
<feature type="binding site" evidence="16">
    <location>
        <position position="225"/>
    </location>
    <ligand>
        <name>S-adenosyl-L-methionine</name>
        <dbReference type="ChEBI" id="CHEBI:59789"/>
    </ligand>
</feature>
<feature type="binding site" evidence="16">
    <location>
        <position position="382"/>
    </location>
    <ligand>
        <name>S-adenosyl-L-methionine</name>
        <dbReference type="ChEBI" id="CHEBI:59789"/>
    </ligand>
</feature>
<evidence type="ECO:0000256" key="11">
    <source>
        <dbReference type="ARBA" id="ARBA00023244"/>
    </source>
</evidence>
<evidence type="ECO:0000256" key="6">
    <source>
        <dbReference type="ARBA" id="ARBA00022679"/>
    </source>
</evidence>
<dbReference type="GO" id="GO:0043115">
    <property type="term" value="F:precorrin-2 dehydrogenase activity"/>
    <property type="evidence" value="ECO:0007669"/>
    <property type="project" value="UniProtKB-UniRule"/>
</dbReference>
<feature type="binding site" evidence="16">
    <location>
        <position position="411"/>
    </location>
    <ligand>
        <name>S-adenosyl-L-methionine</name>
        <dbReference type="ChEBI" id="CHEBI:59789"/>
    </ligand>
</feature>
<dbReference type="Proteomes" id="UP000217182">
    <property type="component" value="Chromosome"/>
</dbReference>
<dbReference type="GO" id="GO:0051287">
    <property type="term" value="F:NAD binding"/>
    <property type="evidence" value="ECO:0007669"/>
    <property type="project" value="InterPro"/>
</dbReference>
<evidence type="ECO:0000256" key="9">
    <source>
        <dbReference type="ARBA" id="ARBA00023027"/>
    </source>
</evidence>
<keyword evidence="5 16" id="KW-0489">Methyltransferase</keyword>
<dbReference type="PIRSF" id="PIRSF036426">
    <property type="entry name" value="Sirohaem_synth"/>
    <property type="match status" value="1"/>
</dbReference>
<dbReference type="NCBIfam" id="TIGR01470">
    <property type="entry name" value="cysG_Nterm"/>
    <property type="match status" value="1"/>
</dbReference>
<dbReference type="CDD" id="cd11642">
    <property type="entry name" value="SUMT"/>
    <property type="match status" value="1"/>
</dbReference>
<dbReference type="InterPro" id="IPR019478">
    <property type="entry name" value="Sirohaem_synthase_dimer_dom"/>
</dbReference>
<dbReference type="Pfam" id="PF00590">
    <property type="entry name" value="TP_methylase"/>
    <property type="match status" value="1"/>
</dbReference>
<evidence type="ECO:0000256" key="5">
    <source>
        <dbReference type="ARBA" id="ARBA00022603"/>
    </source>
</evidence>
<dbReference type="HAMAP" id="MF_01646">
    <property type="entry name" value="Siroheme_synth"/>
    <property type="match status" value="1"/>
</dbReference>
<dbReference type="EC" id="4.99.1.4" evidence="16"/>
<dbReference type="InterPro" id="IPR037115">
    <property type="entry name" value="Sirohaem_synt_dimer_dom_sf"/>
</dbReference>
<proteinExistence type="inferred from homology"/>
<dbReference type="InterPro" id="IPR014777">
    <property type="entry name" value="4pyrrole_Mease_sub1"/>
</dbReference>
<evidence type="ECO:0000256" key="18">
    <source>
        <dbReference type="RuleBase" id="RU003960"/>
    </source>
</evidence>
<keyword evidence="23" id="KW-1185">Reference proteome</keyword>
<dbReference type="GO" id="GO:0009236">
    <property type="term" value="P:cobalamin biosynthetic process"/>
    <property type="evidence" value="ECO:0007669"/>
    <property type="project" value="UniProtKB-UniRule"/>
</dbReference>
<feature type="modified residue" description="Phosphoserine" evidence="16">
    <location>
        <position position="128"/>
    </location>
</feature>
<evidence type="ECO:0000256" key="1">
    <source>
        <dbReference type="ARBA" id="ARBA00005010"/>
    </source>
</evidence>
<dbReference type="Gene3D" id="3.30.950.10">
    <property type="entry name" value="Methyltransferase, Cobalt-precorrin-4 Transmethylase, Domain 2"/>
    <property type="match status" value="1"/>
</dbReference>
<organism evidence="22 23">
    <name type="scientific">Gibbsiella quercinecans</name>
    <dbReference type="NCBI Taxonomy" id="929813"/>
    <lineage>
        <taxon>Bacteria</taxon>
        <taxon>Pseudomonadati</taxon>
        <taxon>Pseudomonadota</taxon>
        <taxon>Gammaproteobacteria</taxon>
        <taxon>Enterobacterales</taxon>
        <taxon>Yersiniaceae</taxon>
        <taxon>Gibbsiella</taxon>
    </lineage>
</organism>
<dbReference type="FunFam" id="3.30.950.10:FF:000001">
    <property type="entry name" value="Siroheme synthase"/>
    <property type="match status" value="1"/>
</dbReference>
<sequence length="476" mass="51506">MDYLPIFCQLQHKPCLLVGGGEVAERKARLLLDAGAALTVNACAFSPQFHTWAAQGRLTLVSGPFHADLLADKWLAIAATDRVEVNALVYQCANQQRIFCNVVDDPKRASFIMPSIIDRSPLMVAVSSGGKAPVLARLLREKLEAMLPQHLGKLAALGGALRQRVKRHFAEPGARRRFWEKLFAHHRLAQALANQDTDQVEQQVEALFSQPLAARGEVTLVGAGPGDAGLLTLKGLQELQQADVVVYDRLVSEGVMALMRRDAERIFVGKRAGHHCVPQQQINQILLTQAQAGKRVVRLKGGDPFIFGRGGEELEALAAANIPFSVVPGITAASGCSAYSGIPLTHRDHAQSVRLITGHAKTGGSLPWGTLAKEQQTLVFYMGLTQAEEIQCQLLAHGMSTTMPVALVENGTSCRQRVIEGQLGQLAILARQAASPSLIVVGSVVSLRSKLNWFTTQAQLQQTVNMDALSQRQGVQ</sequence>
<comment type="pathway">
    <text evidence="15 16">Cofactor biosynthesis; adenosylcobalamin biosynthesis; precorrin-2 from uroporphyrinogen III: step 1/1.</text>
</comment>